<reference evidence="1 2" key="1">
    <citation type="submission" date="2018-03" db="EMBL/GenBank/DDBJ databases">
        <title>Genomic Encyclopedia of Type Strains, Phase III (KMG-III): the genomes of soil and plant-associated and newly described type strains.</title>
        <authorList>
            <person name="Whitman W."/>
        </authorList>
    </citation>
    <scope>NUCLEOTIDE SEQUENCE [LARGE SCALE GENOMIC DNA]</scope>
    <source>
        <strain evidence="1 2">CGMCC 1.12700</strain>
    </source>
</reference>
<comment type="caution">
    <text evidence="1">The sequence shown here is derived from an EMBL/GenBank/DDBJ whole genome shotgun (WGS) entry which is preliminary data.</text>
</comment>
<name>A0A2P8DAW4_9BACT</name>
<gene>
    <name evidence="1" type="ORF">B0I18_101500</name>
</gene>
<dbReference type="OrthoDB" id="637901at2"/>
<evidence type="ECO:0000313" key="1">
    <source>
        <dbReference type="EMBL" id="PSK94345.1"/>
    </source>
</evidence>
<keyword evidence="2" id="KW-1185">Reference proteome</keyword>
<dbReference type="EMBL" id="PYGD01000001">
    <property type="protein sequence ID" value="PSK94345.1"/>
    <property type="molecule type" value="Genomic_DNA"/>
</dbReference>
<proteinExistence type="predicted"/>
<organism evidence="1 2">
    <name type="scientific">Taibaiella chishuiensis</name>
    <dbReference type="NCBI Taxonomy" id="1434707"/>
    <lineage>
        <taxon>Bacteria</taxon>
        <taxon>Pseudomonadati</taxon>
        <taxon>Bacteroidota</taxon>
        <taxon>Chitinophagia</taxon>
        <taxon>Chitinophagales</taxon>
        <taxon>Chitinophagaceae</taxon>
        <taxon>Taibaiella</taxon>
    </lineage>
</organism>
<accession>A0A2P8DAW4</accession>
<dbReference type="RefSeq" id="WP_106521054.1">
    <property type="nucleotide sequence ID" value="NZ_PYGD01000001.1"/>
</dbReference>
<dbReference type="AlphaFoldDB" id="A0A2P8DAW4"/>
<evidence type="ECO:0000313" key="2">
    <source>
        <dbReference type="Proteomes" id="UP000240572"/>
    </source>
</evidence>
<protein>
    <submittedName>
        <fullName evidence="1">Uncharacterized protein</fullName>
    </submittedName>
</protein>
<sequence>MKKFLSITAAILVLLFVSFWAYVQYQRSTARSTPVRKDAAMIVRVDVYDIYKSLLRDYFKLEKKKKDRLVEGLGIPSDVYIYNLQGWQPTTLFATLPVEDSAALVRSLTRHTGSWQPVMQASAAGVYIRQSPDRTWTIAYTATTFAVSWSPRKENTAVVLTEILQQKNTQPLKDSRLSAVNRLPGHISFTDGSMQGHIDFERGQVLAEAVIPAPQLQVPALMQYRRPASDAALRLWYLAGADAWLRHKTFTLDTLTLQGDSLLAAGVTGIALTVSGSVIQKDTIVAYEYNDDFEKVATVTIKEDSVPGIYATLYGNGPALATQLKQCHWLRSDSSIVNPAVFPLYRLYAQSQREGLYLGTVAHAPVGNLVPTTNFFNLFIDFEKLGLQKEFVPLKPYTRVLKQLDASATLVPEHMVQARAKLQLQDPARHALLQLLAL</sequence>
<dbReference type="Proteomes" id="UP000240572">
    <property type="component" value="Unassembled WGS sequence"/>
</dbReference>